<reference evidence="6 7" key="2">
    <citation type="submission" date="2018-11" db="EMBL/GenBank/DDBJ databases">
        <authorList>
            <consortium name="Pathogen Informatics"/>
        </authorList>
    </citation>
    <scope>NUCLEOTIDE SEQUENCE [LARGE SCALE GENOMIC DNA]</scope>
    <source>
        <strain evidence="6 7">Costa Rica</strain>
    </source>
</reference>
<evidence type="ECO:0000313" key="8">
    <source>
        <dbReference type="WBParaSite" id="ACOC_0001264001-mRNA-1"/>
    </source>
</evidence>
<dbReference type="GO" id="GO:0031901">
    <property type="term" value="C:early endosome membrane"/>
    <property type="evidence" value="ECO:0007669"/>
    <property type="project" value="TreeGrafter"/>
</dbReference>
<feature type="domain" description="ARMC9 CTLH-like" evidence="5">
    <location>
        <begin position="1"/>
        <end position="63"/>
    </location>
</feature>
<sequence>MDKCNQFFLKCAAITQNNPAWTEWFAFPYHPNPEGCQAYRKYYSSEWREIFVLSLHNFVRIAVQLAPRSHLVQLVELLSKEVEPSTSGGRACTVRSSFFFFFNSERSVVINSRFRATMG</sequence>
<dbReference type="OrthoDB" id="193023at2759"/>
<evidence type="ECO:0000313" key="6">
    <source>
        <dbReference type="EMBL" id="VDM64226.1"/>
    </source>
</evidence>
<dbReference type="AlphaFoldDB" id="A0A0R3Q0Z6"/>
<keyword evidence="7" id="KW-1185">Reference proteome</keyword>
<name>A0A0R3Q0Z6_ANGCS</name>
<evidence type="ECO:0000259" key="5">
    <source>
        <dbReference type="Pfam" id="PF23138"/>
    </source>
</evidence>
<dbReference type="PANTHER" id="PTHR13083:SF3">
    <property type="entry name" value="WD REPEAT-CONTAINING PROTEIN 91"/>
    <property type="match status" value="1"/>
</dbReference>
<dbReference type="GO" id="GO:0045022">
    <property type="term" value="P:early endosome to late endosome transport"/>
    <property type="evidence" value="ECO:0007669"/>
    <property type="project" value="InterPro"/>
</dbReference>
<evidence type="ECO:0000256" key="2">
    <source>
        <dbReference type="ARBA" id="ARBA00004603"/>
    </source>
</evidence>
<gene>
    <name evidence="6" type="ORF">ACOC_LOCUS12641</name>
</gene>
<dbReference type="EMBL" id="UYYA01005139">
    <property type="protein sequence ID" value="VDM64226.1"/>
    <property type="molecule type" value="Genomic_DNA"/>
</dbReference>
<comment type="subcellular location">
    <subcellularLocation>
        <location evidence="1">Early endosome</location>
    </subcellularLocation>
    <subcellularLocation>
        <location evidence="2">Late endosome</location>
    </subcellularLocation>
</comment>
<evidence type="ECO:0000256" key="3">
    <source>
        <dbReference type="ARBA" id="ARBA00006128"/>
    </source>
</evidence>
<evidence type="ECO:0000313" key="7">
    <source>
        <dbReference type="Proteomes" id="UP000267027"/>
    </source>
</evidence>
<dbReference type="InterPro" id="IPR056327">
    <property type="entry name" value="ARMC9_CTLH-like_dom"/>
</dbReference>
<dbReference type="Pfam" id="PF23138">
    <property type="entry name" value="CTLH_Armc9"/>
    <property type="match status" value="1"/>
</dbReference>
<keyword evidence="4" id="KW-0967">Endosome</keyword>
<dbReference type="WBParaSite" id="ACOC_0001264001-mRNA-1">
    <property type="protein sequence ID" value="ACOC_0001264001-mRNA-1"/>
    <property type="gene ID" value="ACOC_0001264001"/>
</dbReference>
<accession>A0A0R3Q0Z6</accession>
<evidence type="ECO:0000256" key="1">
    <source>
        <dbReference type="ARBA" id="ARBA00004412"/>
    </source>
</evidence>
<dbReference type="GO" id="GO:0051898">
    <property type="term" value="P:negative regulation of phosphatidylinositol 3-kinase/protein kinase B signal transduction"/>
    <property type="evidence" value="ECO:0007669"/>
    <property type="project" value="InterPro"/>
</dbReference>
<dbReference type="PANTHER" id="PTHR13083">
    <property type="entry name" value="WD REPEAT-CONTAINING PROTEIN 91"/>
    <property type="match status" value="1"/>
</dbReference>
<dbReference type="GO" id="GO:0141039">
    <property type="term" value="F:phosphatidylinositol 3-kinase inhibitor activity"/>
    <property type="evidence" value="ECO:0007669"/>
    <property type="project" value="InterPro"/>
</dbReference>
<evidence type="ECO:0000256" key="4">
    <source>
        <dbReference type="ARBA" id="ARBA00022753"/>
    </source>
</evidence>
<dbReference type="Proteomes" id="UP000267027">
    <property type="component" value="Unassembled WGS sequence"/>
</dbReference>
<organism evidence="8">
    <name type="scientific">Angiostrongylus costaricensis</name>
    <name type="common">Nematode worm</name>
    <dbReference type="NCBI Taxonomy" id="334426"/>
    <lineage>
        <taxon>Eukaryota</taxon>
        <taxon>Metazoa</taxon>
        <taxon>Ecdysozoa</taxon>
        <taxon>Nematoda</taxon>
        <taxon>Chromadorea</taxon>
        <taxon>Rhabditida</taxon>
        <taxon>Rhabditina</taxon>
        <taxon>Rhabditomorpha</taxon>
        <taxon>Strongyloidea</taxon>
        <taxon>Metastrongylidae</taxon>
        <taxon>Angiostrongylus</taxon>
    </lineage>
</organism>
<comment type="similarity">
    <text evidence="3">Belongs to the WD repeat WDR91 family.</text>
</comment>
<dbReference type="GO" id="GO:0031902">
    <property type="term" value="C:late endosome membrane"/>
    <property type="evidence" value="ECO:0007669"/>
    <property type="project" value="TreeGrafter"/>
</dbReference>
<dbReference type="InterPro" id="IPR039724">
    <property type="entry name" value="WDR91"/>
</dbReference>
<protein>
    <submittedName>
        <fullName evidence="8">ALOG domain-containing protein</fullName>
    </submittedName>
</protein>
<proteinExistence type="inferred from homology"/>
<reference evidence="8" key="1">
    <citation type="submission" date="2017-02" db="UniProtKB">
        <authorList>
            <consortium name="WormBaseParasite"/>
        </authorList>
    </citation>
    <scope>IDENTIFICATION</scope>
</reference>
<dbReference type="STRING" id="334426.A0A0R3Q0Z6"/>